<dbReference type="Gene3D" id="3.30.710.10">
    <property type="entry name" value="Potassium Channel Kv1.1, Chain A"/>
    <property type="match status" value="1"/>
</dbReference>
<name>A0A8C4T6X9_ERPCA</name>
<dbReference type="InterPro" id="IPR003131">
    <property type="entry name" value="T1-type_BTB"/>
</dbReference>
<dbReference type="Proteomes" id="UP000694620">
    <property type="component" value="Unassembled WGS sequence"/>
</dbReference>
<organism evidence="2 3">
    <name type="scientific">Erpetoichthys calabaricus</name>
    <name type="common">Rope fish</name>
    <name type="synonym">Calamoichthys calabaricus</name>
    <dbReference type="NCBI Taxonomy" id="27687"/>
    <lineage>
        <taxon>Eukaryota</taxon>
        <taxon>Metazoa</taxon>
        <taxon>Chordata</taxon>
        <taxon>Craniata</taxon>
        <taxon>Vertebrata</taxon>
        <taxon>Euteleostomi</taxon>
        <taxon>Actinopterygii</taxon>
        <taxon>Polypteriformes</taxon>
        <taxon>Polypteridae</taxon>
        <taxon>Erpetoichthys</taxon>
    </lineage>
</organism>
<dbReference type="OrthoDB" id="10025005at2759"/>
<dbReference type="SUPFAM" id="SSF54695">
    <property type="entry name" value="POZ domain"/>
    <property type="match status" value="1"/>
</dbReference>
<dbReference type="InterPro" id="IPR000210">
    <property type="entry name" value="BTB/POZ_dom"/>
</dbReference>
<dbReference type="AlphaFoldDB" id="A0A8C4T6X9"/>
<evidence type="ECO:0000259" key="1">
    <source>
        <dbReference type="SMART" id="SM00225"/>
    </source>
</evidence>
<dbReference type="PANTHER" id="PTHR14499:SF5">
    <property type="entry name" value="POTASSIUM CHANNEL REGULATORY PROTEIN"/>
    <property type="match status" value="1"/>
</dbReference>
<proteinExistence type="predicted"/>
<dbReference type="InterPro" id="IPR011333">
    <property type="entry name" value="SKP1/BTB/POZ_sf"/>
</dbReference>
<sequence>MSNQEVVTINVGGQKFTTVVTTLKRFPECKLARMLDGSDPEIRIINGQFFIDRDGDLFRFILDYMRTRQVCIPPDFTEYEALYREAEFYELRTLADVLSKDSIRPRAEILEVRFSLQETHSFFRIFCSCSGTIEMLAARISLLVDQTAGNWTYAYQPTKPMAPVPLQRPSHHDLVFQCGNDISAGEEFAARYVTIQPDERRLINGTNVLGLLVDILLKEGFRLLSTRTVSSEEKVECYTFERVKRPQISTIAGGHSTENLQSKHVKSQRKK</sequence>
<dbReference type="SMART" id="SM00225">
    <property type="entry name" value="BTB"/>
    <property type="match status" value="1"/>
</dbReference>
<reference evidence="2" key="1">
    <citation type="submission" date="2025-08" db="UniProtKB">
        <authorList>
            <consortium name="Ensembl"/>
        </authorList>
    </citation>
    <scope>IDENTIFICATION</scope>
</reference>
<gene>
    <name evidence="2" type="primary">KCNRG</name>
</gene>
<dbReference type="Pfam" id="PF02214">
    <property type="entry name" value="BTB_2"/>
    <property type="match status" value="1"/>
</dbReference>
<protein>
    <submittedName>
        <fullName evidence="2">Potassium channel regulator</fullName>
    </submittedName>
</protein>
<keyword evidence="3" id="KW-1185">Reference proteome</keyword>
<feature type="domain" description="BTB" evidence="1">
    <location>
        <begin position="5"/>
        <end position="106"/>
    </location>
</feature>
<evidence type="ECO:0000313" key="3">
    <source>
        <dbReference type="Proteomes" id="UP000694620"/>
    </source>
</evidence>
<dbReference type="GO" id="GO:0005783">
    <property type="term" value="C:endoplasmic reticulum"/>
    <property type="evidence" value="ECO:0007669"/>
    <property type="project" value="TreeGrafter"/>
</dbReference>
<dbReference type="GO" id="GO:0051260">
    <property type="term" value="P:protein homooligomerization"/>
    <property type="evidence" value="ECO:0007669"/>
    <property type="project" value="InterPro"/>
</dbReference>
<dbReference type="GeneTree" id="ENSGT00940000161898"/>
<accession>A0A8C4T6X9</accession>
<dbReference type="PANTHER" id="PTHR14499">
    <property type="entry name" value="POTASSIUM CHANNEL TETRAMERIZATION DOMAIN-CONTAINING"/>
    <property type="match status" value="1"/>
</dbReference>
<reference evidence="2" key="2">
    <citation type="submission" date="2025-09" db="UniProtKB">
        <authorList>
            <consortium name="Ensembl"/>
        </authorList>
    </citation>
    <scope>IDENTIFICATION</scope>
</reference>
<dbReference type="Ensembl" id="ENSECRT00000027061.1">
    <property type="protein sequence ID" value="ENSECRP00000026507.1"/>
    <property type="gene ID" value="ENSECRG00000017923.1"/>
</dbReference>
<evidence type="ECO:0000313" key="2">
    <source>
        <dbReference type="Ensembl" id="ENSECRP00000026507.1"/>
    </source>
</evidence>